<keyword evidence="2" id="KW-1185">Reference proteome</keyword>
<reference evidence="1 2" key="1">
    <citation type="journal article" date="2018" name="Evol. Lett.">
        <title>Horizontal gene cluster transfer increased hallucinogenic mushroom diversity.</title>
        <authorList>
            <person name="Reynolds H.T."/>
            <person name="Vijayakumar V."/>
            <person name="Gluck-Thaler E."/>
            <person name="Korotkin H.B."/>
            <person name="Matheny P.B."/>
            <person name="Slot J.C."/>
        </authorList>
    </citation>
    <scope>NUCLEOTIDE SEQUENCE [LARGE SCALE GENOMIC DNA]</scope>
    <source>
        <strain evidence="1 2">2631</strain>
    </source>
</reference>
<comment type="caution">
    <text evidence="1">The sequence shown here is derived from an EMBL/GenBank/DDBJ whole genome shotgun (WGS) entry which is preliminary data.</text>
</comment>
<dbReference type="Proteomes" id="UP000283269">
    <property type="component" value="Unassembled WGS sequence"/>
</dbReference>
<dbReference type="EMBL" id="NHYD01001635">
    <property type="protein sequence ID" value="PPQ90482.1"/>
    <property type="molecule type" value="Genomic_DNA"/>
</dbReference>
<dbReference type="InParanoid" id="A0A409XI97"/>
<evidence type="ECO:0000313" key="2">
    <source>
        <dbReference type="Proteomes" id="UP000283269"/>
    </source>
</evidence>
<proteinExistence type="predicted"/>
<gene>
    <name evidence="1" type="ORF">CVT25_015000</name>
</gene>
<sequence>MSSFLEKLFEFNSVVDKIAMATFNQKIRHDSVASLLSKMNTSIFFLNKAKLRDIKSMQSIVEHMHICRQTLKCSYSFENIRRMRNLTRLLTLKLTSA</sequence>
<dbReference type="AlphaFoldDB" id="A0A409XI97"/>
<organism evidence="1 2">
    <name type="scientific">Psilocybe cyanescens</name>
    <dbReference type="NCBI Taxonomy" id="93625"/>
    <lineage>
        <taxon>Eukaryota</taxon>
        <taxon>Fungi</taxon>
        <taxon>Dikarya</taxon>
        <taxon>Basidiomycota</taxon>
        <taxon>Agaricomycotina</taxon>
        <taxon>Agaricomycetes</taxon>
        <taxon>Agaricomycetidae</taxon>
        <taxon>Agaricales</taxon>
        <taxon>Agaricineae</taxon>
        <taxon>Strophariaceae</taxon>
        <taxon>Psilocybe</taxon>
    </lineage>
</organism>
<evidence type="ECO:0000313" key="1">
    <source>
        <dbReference type="EMBL" id="PPQ90482.1"/>
    </source>
</evidence>
<name>A0A409XI97_PSICY</name>
<accession>A0A409XI97</accession>
<protein>
    <submittedName>
        <fullName evidence="1">Uncharacterized protein</fullName>
    </submittedName>
</protein>